<dbReference type="Pfam" id="PF13193">
    <property type="entry name" value="AMP-binding_C"/>
    <property type="match status" value="1"/>
</dbReference>
<dbReference type="InterPro" id="IPR025110">
    <property type="entry name" value="AMP-bd_C"/>
</dbReference>
<dbReference type="OrthoDB" id="5168424at2"/>
<evidence type="ECO:0000313" key="5">
    <source>
        <dbReference type="Proteomes" id="UP000286208"/>
    </source>
</evidence>
<evidence type="ECO:0000259" key="3">
    <source>
        <dbReference type="Pfam" id="PF13193"/>
    </source>
</evidence>
<name>A0A3S3BRX5_9NOCA</name>
<accession>A0A3S3BRX5</accession>
<reference evidence="4 5" key="1">
    <citation type="submission" date="2018-11" db="EMBL/GenBank/DDBJ databases">
        <title>Rhodococcus spongicola sp. nov. and Rhodococcus xishaensis sp. nov. from marine sponges.</title>
        <authorList>
            <person name="Li L."/>
            <person name="Lin H.W."/>
        </authorList>
    </citation>
    <scope>NUCLEOTIDE SEQUENCE [LARGE SCALE GENOMIC DNA]</scope>
    <source>
        <strain evidence="4 5">CCTCC AB2014297</strain>
    </source>
</reference>
<evidence type="ECO:0000313" key="4">
    <source>
        <dbReference type="EMBL" id="RVW07781.1"/>
    </source>
</evidence>
<gene>
    <name evidence="4" type="ORF">EGT67_20325</name>
</gene>
<dbReference type="PANTHER" id="PTHR43201:SF8">
    <property type="entry name" value="ACYL-COA SYNTHETASE FAMILY MEMBER 3"/>
    <property type="match status" value="1"/>
</dbReference>
<comment type="similarity">
    <text evidence="1">Belongs to the ATP-dependent AMP-binding enzyme family.</text>
</comment>
<comment type="caution">
    <text evidence="4">The sequence shown here is derived from an EMBL/GenBank/DDBJ whole genome shotgun (WGS) entry which is preliminary data.</text>
</comment>
<dbReference type="NCBIfam" id="NF005858">
    <property type="entry name" value="PRK07787.1"/>
    <property type="match status" value="1"/>
</dbReference>
<dbReference type="PROSITE" id="PS00455">
    <property type="entry name" value="AMP_BINDING"/>
    <property type="match status" value="1"/>
</dbReference>
<dbReference type="InterPro" id="IPR042099">
    <property type="entry name" value="ANL_N_sf"/>
</dbReference>
<dbReference type="InterPro" id="IPR020845">
    <property type="entry name" value="AMP-binding_CS"/>
</dbReference>
<dbReference type="Gene3D" id="3.40.50.12780">
    <property type="entry name" value="N-terminal domain of ligase-like"/>
    <property type="match status" value="1"/>
</dbReference>
<dbReference type="InterPro" id="IPR000873">
    <property type="entry name" value="AMP-dep_synth/lig_dom"/>
</dbReference>
<organism evidence="4 5">
    <name type="scientific">Prescottella agglutinans</name>
    <dbReference type="NCBI Taxonomy" id="1644129"/>
    <lineage>
        <taxon>Bacteria</taxon>
        <taxon>Bacillati</taxon>
        <taxon>Actinomycetota</taxon>
        <taxon>Actinomycetes</taxon>
        <taxon>Mycobacteriales</taxon>
        <taxon>Nocardiaceae</taxon>
        <taxon>Prescottella</taxon>
    </lineage>
</organism>
<dbReference type="Pfam" id="PF00501">
    <property type="entry name" value="AMP-binding"/>
    <property type="match status" value="1"/>
</dbReference>
<keyword evidence="5" id="KW-1185">Reference proteome</keyword>
<evidence type="ECO:0000259" key="2">
    <source>
        <dbReference type="Pfam" id="PF00501"/>
    </source>
</evidence>
<dbReference type="AlphaFoldDB" id="A0A3S3BRX5"/>
<feature type="domain" description="AMP-dependent synthetase/ligase" evidence="2">
    <location>
        <begin position="19"/>
        <end position="339"/>
    </location>
</feature>
<protein>
    <submittedName>
        <fullName evidence="4">Acyl-CoA synthetase</fullName>
    </submittedName>
</protein>
<proteinExistence type="inferred from homology"/>
<sequence>MTTLMPRPLLASLADSGNGGEDRHAVRVGDEALTRSELIAAAAAVADEITGATSVAIDATASIETVIAATGCLMAGVPAVPVPPDSGPAERNHILKDSGAQLWLGAYREDVTLPSVLVDSRARSGSTHREPAPGSAAMIMYTSGTTGAPKGVVLSRSAVAAGLDGLADAWNWGPDDTLVHGLPLFHVHGLILGVVGALRHGSPLVHTVRPTPESYAAADGSLYFGVPTVWSRVCADEAVARALGSARLLVSGSAPLPVPVFERMRTLTGSAPIERYGMSETVITLSTRFDGERRPGWVGLPLRGVATRLRDQAGNPVPHDGETLGQLEIAGPTLFDGYLGNFEKTAESMTADGWFKTGDIAVVDEQGFHRIVGRESIDMIKSGGYRIGAGEVEQALLNHPDVREAAVVGVPDDDLGQRIVAYVVGDCHDHRELSNFVARTLSIHKRPREIRDVDVLPRNAMGKVQKKLLVEDYRAGR</sequence>
<feature type="domain" description="AMP-binding enzyme C-terminal" evidence="3">
    <location>
        <begin position="391"/>
        <end position="463"/>
    </location>
</feature>
<dbReference type="RefSeq" id="WP_127917903.1">
    <property type="nucleotide sequence ID" value="NZ_RKLP01000011.1"/>
</dbReference>
<dbReference type="GO" id="GO:0006631">
    <property type="term" value="P:fatty acid metabolic process"/>
    <property type="evidence" value="ECO:0007669"/>
    <property type="project" value="TreeGrafter"/>
</dbReference>
<dbReference type="SUPFAM" id="SSF56801">
    <property type="entry name" value="Acetyl-CoA synthetase-like"/>
    <property type="match status" value="1"/>
</dbReference>
<dbReference type="InterPro" id="IPR045851">
    <property type="entry name" value="AMP-bd_C_sf"/>
</dbReference>
<dbReference type="GO" id="GO:0031956">
    <property type="term" value="F:medium-chain fatty acid-CoA ligase activity"/>
    <property type="evidence" value="ECO:0007669"/>
    <property type="project" value="TreeGrafter"/>
</dbReference>
<dbReference type="EMBL" id="RKLP01000011">
    <property type="protein sequence ID" value="RVW07781.1"/>
    <property type="molecule type" value="Genomic_DNA"/>
</dbReference>
<dbReference type="PANTHER" id="PTHR43201">
    <property type="entry name" value="ACYL-COA SYNTHETASE"/>
    <property type="match status" value="1"/>
</dbReference>
<dbReference type="Gene3D" id="3.30.300.30">
    <property type="match status" value="1"/>
</dbReference>
<dbReference type="Proteomes" id="UP000286208">
    <property type="component" value="Unassembled WGS sequence"/>
</dbReference>
<evidence type="ECO:0000256" key="1">
    <source>
        <dbReference type="ARBA" id="ARBA00006432"/>
    </source>
</evidence>